<name>X1CDH2_9ZZZZ</name>
<dbReference type="InterPro" id="IPR051198">
    <property type="entry name" value="BchE-like"/>
</dbReference>
<dbReference type="GO" id="GO:0046872">
    <property type="term" value="F:metal ion binding"/>
    <property type="evidence" value="ECO:0007669"/>
    <property type="project" value="UniProtKB-KW"/>
</dbReference>
<keyword evidence="4" id="KW-0408">Iron</keyword>
<evidence type="ECO:0008006" key="7">
    <source>
        <dbReference type="Google" id="ProtNLM"/>
    </source>
</evidence>
<comment type="cofactor">
    <cofactor evidence="1">
        <name>[4Fe-4S] cluster</name>
        <dbReference type="ChEBI" id="CHEBI:49883"/>
    </cofactor>
</comment>
<comment type="caution">
    <text evidence="6">The sequence shown here is derived from an EMBL/GenBank/DDBJ whole genome shotgun (WGS) entry which is preliminary data.</text>
</comment>
<evidence type="ECO:0000256" key="1">
    <source>
        <dbReference type="ARBA" id="ARBA00001966"/>
    </source>
</evidence>
<dbReference type="Gene3D" id="3.30.750.200">
    <property type="match status" value="1"/>
</dbReference>
<dbReference type="PANTHER" id="PTHR43409:SF15">
    <property type="entry name" value="PUTATIVE-RELATED"/>
    <property type="match status" value="1"/>
</dbReference>
<evidence type="ECO:0000256" key="4">
    <source>
        <dbReference type="ARBA" id="ARBA00023004"/>
    </source>
</evidence>
<evidence type="ECO:0000256" key="3">
    <source>
        <dbReference type="ARBA" id="ARBA00022723"/>
    </source>
</evidence>
<dbReference type="InterPro" id="IPR058240">
    <property type="entry name" value="rSAM_sf"/>
</dbReference>
<dbReference type="GO" id="GO:0051536">
    <property type="term" value="F:iron-sulfur cluster binding"/>
    <property type="evidence" value="ECO:0007669"/>
    <property type="project" value="UniProtKB-KW"/>
</dbReference>
<proteinExistence type="predicted"/>
<keyword evidence="3" id="KW-0479">Metal-binding</keyword>
<evidence type="ECO:0000256" key="5">
    <source>
        <dbReference type="ARBA" id="ARBA00023014"/>
    </source>
</evidence>
<accession>X1CDH2</accession>
<dbReference type="GO" id="GO:0005829">
    <property type="term" value="C:cytosol"/>
    <property type="evidence" value="ECO:0007669"/>
    <property type="project" value="TreeGrafter"/>
</dbReference>
<dbReference type="AlphaFoldDB" id="X1CDH2"/>
<sequence length="139" mass="16005">MICAGFKKLRFGFEYSDQTLQKNDGKITNREFKNKIKILRKSGFTSEDIGINVMAGTPGQTFESAFDTVKFIQDTDLKMHVSEYSPIPGTGLWDKAVEFSGYDIKEEPLFHNNTLFPCEWKKFTMEQLNFLKAEARKTL</sequence>
<evidence type="ECO:0000256" key="2">
    <source>
        <dbReference type="ARBA" id="ARBA00022691"/>
    </source>
</evidence>
<protein>
    <recommendedName>
        <fullName evidence="7">Radical SAM core domain-containing protein</fullName>
    </recommendedName>
</protein>
<gene>
    <name evidence="6" type="ORF">S01H4_40815</name>
</gene>
<dbReference type="EMBL" id="BART01022269">
    <property type="protein sequence ID" value="GAG94308.1"/>
    <property type="molecule type" value="Genomic_DNA"/>
</dbReference>
<organism evidence="6">
    <name type="scientific">marine sediment metagenome</name>
    <dbReference type="NCBI Taxonomy" id="412755"/>
    <lineage>
        <taxon>unclassified sequences</taxon>
        <taxon>metagenomes</taxon>
        <taxon>ecological metagenomes</taxon>
    </lineage>
</organism>
<dbReference type="SUPFAM" id="SSF102114">
    <property type="entry name" value="Radical SAM enzymes"/>
    <property type="match status" value="1"/>
</dbReference>
<reference evidence="6" key="1">
    <citation type="journal article" date="2014" name="Front. Microbiol.">
        <title>High frequency of phylogenetically diverse reductive dehalogenase-homologous genes in deep subseafloor sedimentary metagenomes.</title>
        <authorList>
            <person name="Kawai M."/>
            <person name="Futagami T."/>
            <person name="Toyoda A."/>
            <person name="Takaki Y."/>
            <person name="Nishi S."/>
            <person name="Hori S."/>
            <person name="Arai W."/>
            <person name="Tsubouchi T."/>
            <person name="Morono Y."/>
            <person name="Uchiyama I."/>
            <person name="Ito T."/>
            <person name="Fujiyama A."/>
            <person name="Inagaki F."/>
            <person name="Takami H."/>
        </authorList>
    </citation>
    <scope>NUCLEOTIDE SEQUENCE</scope>
    <source>
        <strain evidence="6">Expedition CK06-06</strain>
    </source>
</reference>
<keyword evidence="2" id="KW-0949">S-adenosyl-L-methionine</keyword>
<dbReference type="PANTHER" id="PTHR43409">
    <property type="entry name" value="ANAEROBIC MAGNESIUM-PROTOPORPHYRIN IX MONOMETHYL ESTER CYCLASE-RELATED"/>
    <property type="match status" value="1"/>
</dbReference>
<keyword evidence="5" id="KW-0411">Iron-sulfur</keyword>
<evidence type="ECO:0000313" key="6">
    <source>
        <dbReference type="EMBL" id="GAG94308.1"/>
    </source>
</evidence>